<dbReference type="InterPro" id="IPR011048">
    <property type="entry name" value="Haem_d1_sf"/>
</dbReference>
<accession>A0A6L9A9Z2</accession>
<feature type="non-terminal residue" evidence="1">
    <location>
        <position position="1"/>
    </location>
</feature>
<dbReference type="Gene3D" id="2.130.10.10">
    <property type="entry name" value="YVTN repeat-like/Quinoprotein amine dehydrogenase"/>
    <property type="match status" value="1"/>
</dbReference>
<reference evidence="1 2" key="1">
    <citation type="journal article" date="2019" name="Nat. Med.">
        <title>A library of human gut bacterial isolates paired with longitudinal multiomics data enables mechanistic microbiome research.</title>
        <authorList>
            <person name="Poyet M."/>
            <person name="Groussin M."/>
            <person name="Gibbons S.M."/>
            <person name="Avila-Pacheco J."/>
            <person name="Jiang X."/>
            <person name="Kearney S.M."/>
            <person name="Perrotta A.R."/>
            <person name="Berdy B."/>
            <person name="Zhao S."/>
            <person name="Lieberman T.D."/>
            <person name="Swanson P.K."/>
            <person name="Smith M."/>
            <person name="Roesemann S."/>
            <person name="Alexander J.E."/>
            <person name="Rich S.A."/>
            <person name="Livny J."/>
            <person name="Vlamakis H."/>
            <person name="Clish C."/>
            <person name="Bullock K."/>
            <person name="Deik A."/>
            <person name="Scott J."/>
            <person name="Pierce K.A."/>
            <person name="Xavier R.J."/>
            <person name="Alm E.J."/>
        </authorList>
    </citation>
    <scope>NUCLEOTIDE SEQUENCE [LARGE SCALE GENOMIC DNA]</scope>
    <source>
        <strain evidence="1 2">BIOML-A112</strain>
    </source>
</reference>
<sequence length="112" mass="12699">TKDGLYIFDLRDGKQLGYVHTGAGANAVKYNPKYNELYVTNFTSGTISVVDATKYSITREFNMPVYPNQMVLSDDMDTLYIGIKEGFNRDWDPDVFVEGAKERILSIDLKKS</sequence>
<dbReference type="AlphaFoldDB" id="A0A6L9A9Z2"/>
<protein>
    <submittedName>
        <fullName evidence="1">Enterotoxin production-related protein TieB</fullName>
    </submittedName>
</protein>
<evidence type="ECO:0000313" key="1">
    <source>
        <dbReference type="EMBL" id="NAG22395.1"/>
    </source>
</evidence>
<organism evidence="1 2">
    <name type="scientific">Escherichia coli</name>
    <dbReference type="NCBI Taxonomy" id="562"/>
    <lineage>
        <taxon>Bacteria</taxon>
        <taxon>Pseudomonadati</taxon>
        <taxon>Pseudomonadota</taxon>
        <taxon>Gammaproteobacteria</taxon>
        <taxon>Enterobacterales</taxon>
        <taxon>Enterobacteriaceae</taxon>
        <taxon>Escherichia</taxon>
    </lineage>
</organism>
<dbReference type="InterPro" id="IPR015943">
    <property type="entry name" value="WD40/YVTN_repeat-like_dom_sf"/>
</dbReference>
<evidence type="ECO:0000313" key="2">
    <source>
        <dbReference type="Proteomes" id="UP000475070"/>
    </source>
</evidence>
<proteinExistence type="predicted"/>
<dbReference type="Proteomes" id="UP000475070">
    <property type="component" value="Unassembled WGS sequence"/>
</dbReference>
<dbReference type="SUPFAM" id="SSF51004">
    <property type="entry name" value="C-terminal (heme d1) domain of cytochrome cd1-nitrite reductase"/>
    <property type="match status" value="1"/>
</dbReference>
<name>A0A6L9A9Z2_ECOLX</name>
<comment type="caution">
    <text evidence="1">The sequence shown here is derived from an EMBL/GenBank/DDBJ whole genome shotgun (WGS) entry which is preliminary data.</text>
</comment>
<dbReference type="EMBL" id="WXKQ01000097">
    <property type="protein sequence ID" value="NAG22395.1"/>
    <property type="molecule type" value="Genomic_DNA"/>
</dbReference>
<gene>
    <name evidence="1" type="primary">senB</name>
    <name evidence="1" type="ORF">GUC01_26005</name>
</gene>